<comment type="similarity">
    <text evidence="2 11">Belongs to the mitochondrial carrier (TC 2.A.29) family.</text>
</comment>
<accession>A0A3S5AFR9</accession>
<keyword evidence="8 10" id="KW-0472">Membrane</keyword>
<dbReference type="SUPFAM" id="SSF103506">
    <property type="entry name" value="Mitochondrial carrier"/>
    <property type="match status" value="1"/>
</dbReference>
<dbReference type="InterPro" id="IPR023395">
    <property type="entry name" value="MCP_dom_sf"/>
</dbReference>
<dbReference type="Pfam" id="PF00153">
    <property type="entry name" value="Mito_carr"/>
    <property type="match status" value="1"/>
</dbReference>
<keyword evidence="4 10" id="KW-0812">Transmembrane</keyword>
<dbReference type="Gene3D" id="1.50.40.10">
    <property type="entry name" value="Mitochondrial carrier domain"/>
    <property type="match status" value="1"/>
</dbReference>
<sequence>MESLKEAYREWRGDTSSNQPVPKLLTGLFGLIAGATSVYANTPLDVVKTRMQVSPMDCGLFFTPKKSGANYL</sequence>
<dbReference type="OrthoDB" id="6271566at2759"/>
<evidence type="ECO:0000256" key="10">
    <source>
        <dbReference type="PROSITE-ProRule" id="PRU00282"/>
    </source>
</evidence>
<reference evidence="12" key="1">
    <citation type="submission" date="2018-11" db="EMBL/GenBank/DDBJ databases">
        <authorList>
            <consortium name="Pathogen Informatics"/>
        </authorList>
    </citation>
    <scope>NUCLEOTIDE SEQUENCE</scope>
</reference>
<keyword evidence="3 11" id="KW-0813">Transport</keyword>
<evidence type="ECO:0000256" key="5">
    <source>
        <dbReference type="ARBA" id="ARBA00022737"/>
    </source>
</evidence>
<feature type="repeat" description="Solcar" evidence="10">
    <location>
        <begin position="21"/>
        <end position="72"/>
    </location>
</feature>
<dbReference type="GO" id="GO:0071913">
    <property type="term" value="F:citrate secondary active transmembrane transporter activity"/>
    <property type="evidence" value="ECO:0007669"/>
    <property type="project" value="TreeGrafter"/>
</dbReference>
<dbReference type="PANTHER" id="PTHR45788:SF4">
    <property type="entry name" value="TRICARBOXYLATE TRANSPORT PROTEIN, MITOCHONDRIAL"/>
    <property type="match status" value="1"/>
</dbReference>
<keyword evidence="7" id="KW-0496">Mitochondrion</keyword>
<evidence type="ECO:0000256" key="6">
    <source>
        <dbReference type="ARBA" id="ARBA00022989"/>
    </source>
</evidence>
<comment type="subcellular location">
    <subcellularLocation>
        <location evidence="1">Mitochondrion membrane</location>
        <topology evidence="1">Multi-pass membrane protein</topology>
    </subcellularLocation>
</comment>
<dbReference type="PANTHER" id="PTHR45788">
    <property type="entry name" value="SUCCINATE/FUMARATE MITOCHONDRIAL TRANSPORTER-RELATED"/>
    <property type="match status" value="1"/>
</dbReference>
<dbReference type="EMBL" id="CAAALY010092686">
    <property type="protein sequence ID" value="VEL28150.1"/>
    <property type="molecule type" value="Genomic_DNA"/>
</dbReference>
<keyword evidence="5" id="KW-0677">Repeat</keyword>
<keyword evidence="6" id="KW-1133">Transmembrane helix</keyword>
<gene>
    <name evidence="12" type="ORF">PXEA_LOCUS21590</name>
</gene>
<evidence type="ECO:0000256" key="2">
    <source>
        <dbReference type="ARBA" id="ARBA00006375"/>
    </source>
</evidence>
<evidence type="ECO:0000256" key="11">
    <source>
        <dbReference type="RuleBase" id="RU000488"/>
    </source>
</evidence>
<comment type="caution">
    <text evidence="12">The sequence shown here is derived from an EMBL/GenBank/DDBJ whole genome shotgun (WGS) entry which is preliminary data.</text>
</comment>
<dbReference type="GO" id="GO:0031966">
    <property type="term" value="C:mitochondrial membrane"/>
    <property type="evidence" value="ECO:0007669"/>
    <property type="project" value="UniProtKB-SubCell"/>
</dbReference>
<evidence type="ECO:0000256" key="8">
    <source>
        <dbReference type="ARBA" id="ARBA00023136"/>
    </source>
</evidence>
<evidence type="ECO:0000313" key="12">
    <source>
        <dbReference type="EMBL" id="VEL28150.1"/>
    </source>
</evidence>
<name>A0A3S5AFR9_9PLAT</name>
<protein>
    <recommendedName>
        <fullName evidence="9">Citrate transport protein</fullName>
    </recommendedName>
</protein>
<keyword evidence="13" id="KW-1185">Reference proteome</keyword>
<evidence type="ECO:0000256" key="1">
    <source>
        <dbReference type="ARBA" id="ARBA00004225"/>
    </source>
</evidence>
<evidence type="ECO:0000256" key="3">
    <source>
        <dbReference type="ARBA" id="ARBA00022448"/>
    </source>
</evidence>
<organism evidence="12 13">
    <name type="scientific">Protopolystoma xenopodis</name>
    <dbReference type="NCBI Taxonomy" id="117903"/>
    <lineage>
        <taxon>Eukaryota</taxon>
        <taxon>Metazoa</taxon>
        <taxon>Spiralia</taxon>
        <taxon>Lophotrochozoa</taxon>
        <taxon>Platyhelminthes</taxon>
        <taxon>Monogenea</taxon>
        <taxon>Polyopisthocotylea</taxon>
        <taxon>Polystomatidea</taxon>
        <taxon>Polystomatidae</taxon>
        <taxon>Protopolystoma</taxon>
    </lineage>
</organism>
<dbReference type="InterPro" id="IPR018108">
    <property type="entry name" value="MCP_transmembrane"/>
</dbReference>
<evidence type="ECO:0000256" key="9">
    <source>
        <dbReference type="ARBA" id="ARBA00042640"/>
    </source>
</evidence>
<dbReference type="Proteomes" id="UP000784294">
    <property type="component" value="Unassembled WGS sequence"/>
</dbReference>
<proteinExistence type="inferred from homology"/>
<dbReference type="GO" id="GO:0006843">
    <property type="term" value="P:mitochondrial citrate transmembrane transport"/>
    <property type="evidence" value="ECO:0007669"/>
    <property type="project" value="TreeGrafter"/>
</dbReference>
<dbReference type="InterPro" id="IPR049563">
    <property type="entry name" value="TXTP-like"/>
</dbReference>
<evidence type="ECO:0000313" key="13">
    <source>
        <dbReference type="Proteomes" id="UP000784294"/>
    </source>
</evidence>
<evidence type="ECO:0000256" key="7">
    <source>
        <dbReference type="ARBA" id="ARBA00023128"/>
    </source>
</evidence>
<evidence type="ECO:0000256" key="4">
    <source>
        <dbReference type="ARBA" id="ARBA00022692"/>
    </source>
</evidence>
<dbReference type="PROSITE" id="PS50920">
    <property type="entry name" value="SOLCAR"/>
    <property type="match status" value="1"/>
</dbReference>
<dbReference type="AlphaFoldDB" id="A0A3S5AFR9"/>